<proteinExistence type="predicted"/>
<dbReference type="AlphaFoldDB" id="A0A7V1PV60"/>
<dbReference type="EMBL" id="DRLD01000175">
    <property type="protein sequence ID" value="HED10292.1"/>
    <property type="molecule type" value="Genomic_DNA"/>
</dbReference>
<protein>
    <submittedName>
        <fullName evidence="3">Class I SAM-dependent methyltransferase</fullName>
    </submittedName>
</protein>
<evidence type="ECO:0000259" key="2">
    <source>
        <dbReference type="Pfam" id="PF13649"/>
    </source>
</evidence>
<accession>A0A7V1PV60</accession>
<dbReference type="Proteomes" id="UP000886005">
    <property type="component" value="Unassembled WGS sequence"/>
</dbReference>
<dbReference type="GO" id="GO:0008168">
    <property type="term" value="F:methyltransferase activity"/>
    <property type="evidence" value="ECO:0007669"/>
    <property type="project" value="UniProtKB-KW"/>
</dbReference>
<evidence type="ECO:0000313" key="3">
    <source>
        <dbReference type="EMBL" id="HED10292.1"/>
    </source>
</evidence>
<sequence length="197" mass="21824">MKNFWDERYGGEEYVYGTEPNLWYAGQLKNLKPGTALFIAEGEGRNAVHAARLGWRVSAFDYSQSGRNKALALARSAGVNIDYAVADAAGYIIPSNSFDLMVMVYTHFPRAVREQLFPKMIAGLKPGGRIIAEVFSTKQFGRGSGGPRSAELMYTPEQLRDYFGALHIELLEEAVIHLSEGPHHEGEADVIRMVAVK</sequence>
<name>A0A7V1PV60_CALAY</name>
<keyword evidence="3" id="KW-0489">Methyltransferase</keyword>
<dbReference type="SUPFAM" id="SSF53335">
    <property type="entry name" value="S-adenosyl-L-methionine-dependent methyltransferases"/>
    <property type="match status" value="1"/>
</dbReference>
<feature type="domain" description="Methyltransferase" evidence="2">
    <location>
        <begin position="39"/>
        <end position="128"/>
    </location>
</feature>
<keyword evidence="1" id="KW-0808">Transferase</keyword>
<dbReference type="Gene3D" id="3.40.50.150">
    <property type="entry name" value="Vaccinia Virus protein VP39"/>
    <property type="match status" value="1"/>
</dbReference>
<dbReference type="GO" id="GO:0032259">
    <property type="term" value="P:methylation"/>
    <property type="evidence" value="ECO:0007669"/>
    <property type="project" value="UniProtKB-KW"/>
</dbReference>
<dbReference type="InterPro" id="IPR029063">
    <property type="entry name" value="SAM-dependent_MTases_sf"/>
</dbReference>
<dbReference type="Pfam" id="PF13649">
    <property type="entry name" value="Methyltransf_25"/>
    <property type="match status" value="1"/>
</dbReference>
<organism evidence="3">
    <name type="scientific">Caldithrix abyssi</name>
    <dbReference type="NCBI Taxonomy" id="187145"/>
    <lineage>
        <taxon>Bacteria</taxon>
        <taxon>Pseudomonadati</taxon>
        <taxon>Calditrichota</taxon>
        <taxon>Calditrichia</taxon>
        <taxon>Calditrichales</taxon>
        <taxon>Calditrichaceae</taxon>
        <taxon>Caldithrix</taxon>
    </lineage>
</organism>
<dbReference type="PANTHER" id="PTHR43861">
    <property type="entry name" value="TRANS-ACONITATE 2-METHYLTRANSFERASE-RELATED"/>
    <property type="match status" value="1"/>
</dbReference>
<dbReference type="CDD" id="cd02440">
    <property type="entry name" value="AdoMet_MTases"/>
    <property type="match status" value="1"/>
</dbReference>
<dbReference type="InterPro" id="IPR041698">
    <property type="entry name" value="Methyltransf_25"/>
</dbReference>
<dbReference type="PANTHER" id="PTHR43861:SF3">
    <property type="entry name" value="PUTATIVE (AFU_ORTHOLOGUE AFUA_2G14390)-RELATED"/>
    <property type="match status" value="1"/>
</dbReference>
<evidence type="ECO:0000256" key="1">
    <source>
        <dbReference type="ARBA" id="ARBA00022679"/>
    </source>
</evidence>
<reference evidence="3" key="1">
    <citation type="journal article" date="2020" name="mSystems">
        <title>Genome- and Community-Level Interaction Insights into Carbon Utilization and Element Cycling Functions of Hydrothermarchaeota in Hydrothermal Sediment.</title>
        <authorList>
            <person name="Zhou Z."/>
            <person name="Liu Y."/>
            <person name="Xu W."/>
            <person name="Pan J."/>
            <person name="Luo Z.H."/>
            <person name="Li M."/>
        </authorList>
    </citation>
    <scope>NUCLEOTIDE SEQUENCE [LARGE SCALE GENOMIC DNA]</scope>
    <source>
        <strain evidence="3">HyVt-456</strain>
    </source>
</reference>
<comment type="caution">
    <text evidence="3">The sequence shown here is derived from an EMBL/GenBank/DDBJ whole genome shotgun (WGS) entry which is preliminary data.</text>
</comment>
<gene>
    <name evidence="3" type="ORF">ENJ10_06360</name>
</gene>